<reference evidence="1 2" key="1">
    <citation type="submission" date="2015-09" db="EMBL/GenBank/DDBJ databases">
        <title>Genome announcement of multiple Pseudomonas syringae strains.</title>
        <authorList>
            <person name="Thakur S."/>
            <person name="Wang P.W."/>
            <person name="Gong Y."/>
            <person name="Weir B.S."/>
            <person name="Guttman D.S."/>
        </authorList>
    </citation>
    <scope>NUCLEOTIDE SEQUENCE [LARGE SCALE GENOMIC DNA]</scope>
    <source>
        <strain evidence="1 2">ICMP2802</strain>
    </source>
</reference>
<evidence type="ECO:0000313" key="1">
    <source>
        <dbReference type="EMBL" id="KPW20934.1"/>
    </source>
</evidence>
<dbReference type="PATRIC" id="fig|199198.5.peg.2054"/>
<dbReference type="RefSeq" id="WP_024639975.1">
    <property type="nucleotide sequence ID" value="NZ_LGAR01000053.1"/>
</dbReference>
<accession>A0A0N8QDZ1</accession>
<proteinExistence type="predicted"/>
<dbReference type="EMBL" id="LJPM01000231">
    <property type="protein sequence ID" value="KPW20934.1"/>
    <property type="molecule type" value="Genomic_DNA"/>
</dbReference>
<evidence type="ECO:0000313" key="2">
    <source>
        <dbReference type="Proteomes" id="UP000050297"/>
    </source>
</evidence>
<name>A0A0N8QDZ1_PSESX</name>
<comment type="caution">
    <text evidence="1">The sequence shown here is derived from an EMBL/GenBank/DDBJ whole genome shotgun (WGS) entry which is preliminary data.</text>
</comment>
<dbReference type="InterPro" id="IPR003458">
    <property type="entry name" value="Phage_T4_Gp38_tail_assem"/>
</dbReference>
<gene>
    <name evidence="1" type="ORF">ALO91_100821</name>
</gene>
<sequence length="188" mass="20937">MPTYLIDDSGALIGPVELPVVPGLGEQTPSNAVSMTELLNEPNTGFAWTLINGELQQVIDRRGLMYRINDGSVEEWSSLGLPPERLTAKQWPGKYYVWREGEWVLDTEAQKAALASAALLVRDQRLQEAATRIAPLQYAEELGDATEAEKASLLEWKRYSVELNRIEQTPDYPLQIKWPSPPSGTTAL</sequence>
<dbReference type="AlphaFoldDB" id="A0A0N8QDZ1"/>
<dbReference type="Pfam" id="PF02413">
    <property type="entry name" value="Caudo_TAP"/>
    <property type="match status" value="1"/>
</dbReference>
<organism evidence="1 2">
    <name type="scientific">Pseudomonas syringae pv. aceris</name>
    <dbReference type="NCBI Taxonomy" id="199198"/>
    <lineage>
        <taxon>Bacteria</taxon>
        <taxon>Pseudomonadati</taxon>
        <taxon>Pseudomonadota</taxon>
        <taxon>Gammaproteobacteria</taxon>
        <taxon>Pseudomonadales</taxon>
        <taxon>Pseudomonadaceae</taxon>
        <taxon>Pseudomonas</taxon>
        <taxon>Pseudomonas syringae</taxon>
    </lineage>
</organism>
<dbReference type="Proteomes" id="UP000050297">
    <property type="component" value="Unassembled WGS sequence"/>
</dbReference>
<protein>
    <submittedName>
        <fullName evidence="1">Putative tail fiber assembly protein p37</fullName>
    </submittedName>
</protein>